<proteinExistence type="predicted"/>
<protein>
    <recommendedName>
        <fullName evidence="2">Phytanoyl-CoA dioxygenase family protein</fullName>
    </recommendedName>
</protein>
<dbReference type="GO" id="GO:0016706">
    <property type="term" value="F:2-oxoglutarate-dependent dioxygenase activity"/>
    <property type="evidence" value="ECO:0007669"/>
    <property type="project" value="UniProtKB-ARBA"/>
</dbReference>
<dbReference type="PANTHER" id="PTHR20883">
    <property type="entry name" value="PHYTANOYL-COA DIOXYGENASE DOMAIN CONTAINING 1"/>
    <property type="match status" value="1"/>
</dbReference>
<dbReference type="Pfam" id="PF05721">
    <property type="entry name" value="PhyH"/>
    <property type="match status" value="1"/>
</dbReference>
<dbReference type="GO" id="GO:0005506">
    <property type="term" value="F:iron ion binding"/>
    <property type="evidence" value="ECO:0007669"/>
    <property type="project" value="UniProtKB-ARBA"/>
</dbReference>
<comment type="caution">
    <text evidence="1">The sequence shown here is derived from an EMBL/GenBank/DDBJ whole genome shotgun (WGS) entry which is preliminary data.</text>
</comment>
<reference evidence="1" key="1">
    <citation type="submission" date="2019-09" db="EMBL/GenBank/DDBJ databases">
        <title>Characterisation of the sponge microbiome using genome-centric metagenomics.</title>
        <authorList>
            <person name="Engelberts J.P."/>
            <person name="Robbins S.J."/>
            <person name="De Goeij J.M."/>
            <person name="Aranda M."/>
            <person name="Bell S.C."/>
            <person name="Webster N.S."/>
        </authorList>
    </citation>
    <scope>NUCLEOTIDE SEQUENCE</scope>
    <source>
        <strain evidence="1">SB0662_bin_9</strain>
    </source>
</reference>
<dbReference type="SUPFAM" id="SSF51197">
    <property type="entry name" value="Clavaminate synthase-like"/>
    <property type="match status" value="1"/>
</dbReference>
<sequence>MTADPIQELMTEGYCVLEGAVPTDAAVALEQRCRELHRDPANRSLLQDPNDDLYQTLFSLANLEEGTWEFAAHADVLATVRGVLQTEVRIGAICSKWVKPGSRAGGVHVDSTGDLPARLPEDPWLVNSMWMLSDFTESNGATLIAPGSHLRRGRPPRGFPPDDPAMKKITGSKGSVVLWHAGVWHANGANTSENEHRMGLNISYYPVWWNMYREGGHQPVWPEVFERMPAVMQSLNRHRVGRTRSGLYERP</sequence>
<dbReference type="AlphaFoldDB" id="A0A6B1DTP6"/>
<evidence type="ECO:0008006" key="2">
    <source>
        <dbReference type="Google" id="ProtNLM"/>
    </source>
</evidence>
<accession>A0A6B1DTP6</accession>
<organism evidence="1">
    <name type="scientific">Caldilineaceae bacterium SB0662_bin_9</name>
    <dbReference type="NCBI Taxonomy" id="2605258"/>
    <lineage>
        <taxon>Bacteria</taxon>
        <taxon>Bacillati</taxon>
        <taxon>Chloroflexota</taxon>
        <taxon>Caldilineae</taxon>
        <taxon>Caldilineales</taxon>
        <taxon>Caldilineaceae</taxon>
    </lineage>
</organism>
<dbReference type="EMBL" id="VXPY01000069">
    <property type="protein sequence ID" value="MYD90618.1"/>
    <property type="molecule type" value="Genomic_DNA"/>
</dbReference>
<name>A0A6B1DTP6_9CHLR</name>
<evidence type="ECO:0000313" key="1">
    <source>
        <dbReference type="EMBL" id="MYD90618.1"/>
    </source>
</evidence>
<dbReference type="Gene3D" id="2.60.120.620">
    <property type="entry name" value="q2cbj1_9rhob like domain"/>
    <property type="match status" value="1"/>
</dbReference>
<dbReference type="InterPro" id="IPR008775">
    <property type="entry name" value="Phytyl_CoA_dOase-like"/>
</dbReference>
<gene>
    <name evidence="1" type="ORF">F4Y08_09835</name>
</gene>
<dbReference type="PANTHER" id="PTHR20883:SF48">
    <property type="entry name" value="ECTOINE DIOXYGENASE"/>
    <property type="match status" value="1"/>
</dbReference>